<organism evidence="8 9">
    <name type="scientific">Shewanella denitrificans (strain OS217 / ATCC BAA-1090 / DSM 15013)</name>
    <dbReference type="NCBI Taxonomy" id="318161"/>
    <lineage>
        <taxon>Bacteria</taxon>
        <taxon>Pseudomonadati</taxon>
        <taxon>Pseudomonadota</taxon>
        <taxon>Gammaproteobacteria</taxon>
        <taxon>Alteromonadales</taxon>
        <taxon>Shewanellaceae</taxon>
        <taxon>Shewanella</taxon>
    </lineage>
</organism>
<dbReference type="EMBL" id="CP000302">
    <property type="protein sequence ID" value="ABE53857.1"/>
    <property type="molecule type" value="Genomic_DNA"/>
</dbReference>
<evidence type="ECO:0000259" key="7">
    <source>
        <dbReference type="Pfam" id="PF00082"/>
    </source>
</evidence>
<sequence>MSTFTLSSMALLGLGLLPLTANAQLLPLPPLPSQVIGTLDKTTERQTERLNALKQQGLLEQQLQQSLASKATLLNPLTQLPNIVPVVNALGQTVFNDVAVEQGLRAVEREWLLLLSTSQWQQLLTQAPELESYLSSQITLTQLQLQLIKIRVPSQLDNMAALRLNLPELLAPYLSRNYIYQTQTAEPLAHQETANPAPTDKALATTVPAAPICNQPITLGMVDTAISPHHSALTQTAQFALLQRSFLAEGIAISYAHGTAVAGVLAGRDKQLNPLLSSLTLLNAGAFYAQNAYQQGASLESILQALNWLVSEGVRVVNMSLTGPDNPVLQQVVTGLAEQGTVLIAAAGNGGPAAAPLFPAAYPQVIAVTAVDKRLELYRWANQGDYIDFAALGVKVLTTRADGSIGMESGTSMATPVVTAKIACLLAAKPELDLSQIVQQLQQQVVDLGVPGKDPLFGHGVLVRP</sequence>
<dbReference type="InterPro" id="IPR036852">
    <property type="entry name" value="Peptidase_S8/S53_dom_sf"/>
</dbReference>
<dbReference type="SUPFAM" id="SSF52743">
    <property type="entry name" value="Subtilisin-like"/>
    <property type="match status" value="1"/>
</dbReference>
<dbReference type="Gene3D" id="3.40.50.200">
    <property type="entry name" value="Peptidase S8/S53 domain"/>
    <property type="match status" value="1"/>
</dbReference>
<feature type="active site" description="Charge relay system" evidence="5">
    <location>
        <position position="223"/>
    </location>
</feature>
<evidence type="ECO:0000256" key="6">
    <source>
        <dbReference type="SAM" id="SignalP"/>
    </source>
</evidence>
<keyword evidence="9" id="KW-1185">Reference proteome</keyword>
<evidence type="ECO:0000313" key="9">
    <source>
        <dbReference type="Proteomes" id="UP000001982"/>
    </source>
</evidence>
<dbReference type="PANTHER" id="PTHR43806">
    <property type="entry name" value="PEPTIDASE S8"/>
    <property type="match status" value="1"/>
</dbReference>
<dbReference type="KEGG" id="sdn:Sden_0567"/>
<feature type="chain" id="PRO_5004181787" evidence="6">
    <location>
        <begin position="24"/>
        <end position="465"/>
    </location>
</feature>
<evidence type="ECO:0000256" key="5">
    <source>
        <dbReference type="PROSITE-ProRule" id="PRU01240"/>
    </source>
</evidence>
<evidence type="ECO:0000256" key="4">
    <source>
        <dbReference type="ARBA" id="ARBA00022825"/>
    </source>
</evidence>
<dbReference type="RefSeq" id="WP_011495023.1">
    <property type="nucleotide sequence ID" value="NC_007954.1"/>
</dbReference>
<dbReference type="Pfam" id="PF00082">
    <property type="entry name" value="Peptidase_S8"/>
    <property type="match status" value="1"/>
</dbReference>
<dbReference type="InterPro" id="IPR000209">
    <property type="entry name" value="Peptidase_S8/S53_dom"/>
</dbReference>
<feature type="active site" description="Charge relay system" evidence="5">
    <location>
        <position position="257"/>
    </location>
</feature>
<keyword evidence="3 5" id="KW-0378">Hydrolase</keyword>
<name>Q12RR9_SHEDO</name>
<feature type="domain" description="Peptidase S8/S53" evidence="7">
    <location>
        <begin position="217"/>
        <end position="460"/>
    </location>
</feature>
<dbReference type="AlphaFoldDB" id="Q12RR9"/>
<dbReference type="STRING" id="318161.Sden_0567"/>
<accession>Q12RR9</accession>
<keyword evidence="6" id="KW-0732">Signal</keyword>
<dbReference type="PROSITE" id="PS51892">
    <property type="entry name" value="SUBTILASE"/>
    <property type="match status" value="1"/>
</dbReference>
<protein>
    <submittedName>
        <fullName evidence="8">Peptidase S8 and S53, subtilisin, kexin, sedolisin</fullName>
    </submittedName>
</protein>
<dbReference type="PRINTS" id="PR00723">
    <property type="entry name" value="SUBTILISIN"/>
</dbReference>
<dbReference type="InterPro" id="IPR050131">
    <property type="entry name" value="Peptidase_S8_subtilisin-like"/>
</dbReference>
<dbReference type="eggNOG" id="COG1404">
    <property type="taxonomic scope" value="Bacteria"/>
</dbReference>
<dbReference type="GO" id="GO:0006508">
    <property type="term" value="P:proteolysis"/>
    <property type="evidence" value="ECO:0007669"/>
    <property type="project" value="UniProtKB-KW"/>
</dbReference>
<comment type="similarity">
    <text evidence="1 5">Belongs to the peptidase S8 family.</text>
</comment>
<dbReference type="InterPro" id="IPR015500">
    <property type="entry name" value="Peptidase_S8_subtilisin-rel"/>
</dbReference>
<dbReference type="InterPro" id="IPR023828">
    <property type="entry name" value="Peptidase_S8_Ser-AS"/>
</dbReference>
<feature type="active site" description="Charge relay system" evidence="5">
    <location>
        <position position="412"/>
    </location>
</feature>
<proteinExistence type="inferred from homology"/>
<evidence type="ECO:0000256" key="1">
    <source>
        <dbReference type="ARBA" id="ARBA00011073"/>
    </source>
</evidence>
<feature type="signal peptide" evidence="6">
    <location>
        <begin position="1"/>
        <end position="23"/>
    </location>
</feature>
<dbReference type="Proteomes" id="UP000001982">
    <property type="component" value="Chromosome"/>
</dbReference>
<evidence type="ECO:0000256" key="3">
    <source>
        <dbReference type="ARBA" id="ARBA00022801"/>
    </source>
</evidence>
<reference evidence="8 9" key="1">
    <citation type="submission" date="2006-03" db="EMBL/GenBank/DDBJ databases">
        <title>Complete sequence of Shewanella denitrificans OS217.</title>
        <authorList>
            <consortium name="US DOE Joint Genome Institute"/>
            <person name="Copeland A."/>
            <person name="Lucas S."/>
            <person name="Lapidus A."/>
            <person name="Barry K."/>
            <person name="Detter J.C."/>
            <person name="Glavina del Rio T."/>
            <person name="Hammon N."/>
            <person name="Israni S."/>
            <person name="Dalin E."/>
            <person name="Tice H."/>
            <person name="Pitluck S."/>
            <person name="Brettin T."/>
            <person name="Bruce D."/>
            <person name="Han C."/>
            <person name="Tapia R."/>
            <person name="Gilna P."/>
            <person name="Kiss H."/>
            <person name="Schmutz J."/>
            <person name="Larimer F."/>
            <person name="Land M."/>
            <person name="Hauser L."/>
            <person name="Kyrpides N."/>
            <person name="Lykidis A."/>
            <person name="Richardson P."/>
        </authorList>
    </citation>
    <scope>NUCLEOTIDE SEQUENCE [LARGE SCALE GENOMIC DNA]</scope>
    <source>
        <strain evidence="9">OS217 / ATCC BAA-1090 / DSM 15013</strain>
    </source>
</reference>
<evidence type="ECO:0000256" key="2">
    <source>
        <dbReference type="ARBA" id="ARBA00022670"/>
    </source>
</evidence>
<dbReference type="GO" id="GO:0004252">
    <property type="term" value="F:serine-type endopeptidase activity"/>
    <property type="evidence" value="ECO:0007669"/>
    <property type="project" value="UniProtKB-UniRule"/>
</dbReference>
<dbReference type="PROSITE" id="PS00138">
    <property type="entry name" value="SUBTILASE_SER"/>
    <property type="match status" value="1"/>
</dbReference>
<dbReference type="PANTHER" id="PTHR43806:SF11">
    <property type="entry name" value="CEREVISIN-RELATED"/>
    <property type="match status" value="1"/>
</dbReference>
<evidence type="ECO:0000313" key="8">
    <source>
        <dbReference type="EMBL" id="ABE53857.1"/>
    </source>
</evidence>
<gene>
    <name evidence="8" type="ordered locus">Sden_0567</name>
</gene>
<dbReference type="HOGENOM" id="CLU_011263_21_1_6"/>
<keyword evidence="4 5" id="KW-0720">Serine protease</keyword>
<keyword evidence="2 5" id="KW-0645">Protease</keyword>
<dbReference type="CDD" id="cd05561">
    <property type="entry name" value="Peptidases_S8_4"/>
    <property type="match status" value="1"/>
</dbReference>